<keyword evidence="6" id="KW-1185">Reference proteome</keyword>
<dbReference type="Proteomes" id="UP001164929">
    <property type="component" value="Chromosome 1"/>
</dbReference>
<proteinExistence type="inferred from homology"/>
<dbReference type="EMBL" id="JAQIZT010000001">
    <property type="protein sequence ID" value="KAJ7013523.1"/>
    <property type="molecule type" value="Genomic_DNA"/>
</dbReference>
<evidence type="ECO:0000313" key="6">
    <source>
        <dbReference type="Proteomes" id="UP001164929"/>
    </source>
</evidence>
<dbReference type="InterPro" id="IPR036188">
    <property type="entry name" value="FAD/NAD-bd_sf"/>
</dbReference>
<keyword evidence="1" id="KW-0560">Oxidoreductase</keyword>
<dbReference type="Gene3D" id="3.50.50.60">
    <property type="entry name" value="FAD/NAD(P)-binding domain"/>
    <property type="match status" value="2"/>
</dbReference>
<accession>A0AAD6WHW5</accession>
<keyword evidence="2" id="KW-0503">Monooxygenase</keyword>
<name>A0AAD6WHW5_9ROSI</name>
<dbReference type="InterPro" id="IPR044560">
    <property type="entry name" value="MOase"/>
</dbReference>
<protein>
    <recommendedName>
        <fullName evidence="4">FAD-binding domain-containing protein</fullName>
    </recommendedName>
</protein>
<evidence type="ECO:0000256" key="1">
    <source>
        <dbReference type="ARBA" id="ARBA00023002"/>
    </source>
</evidence>
<dbReference type="PANTHER" id="PTHR45934">
    <property type="entry name" value="FAD/NAD(P)-BINDING OXIDOREDUCTASE FAMILY PROTEIN"/>
    <property type="match status" value="1"/>
</dbReference>
<sequence length="778" mass="85004">MEMTEDVVIVGAGIAGLATAVALKRVGVRALVLERSQGLRSTGAAISLFPNAWLALHALGVSHKLTRIYDPLCKGYVTNVSTGDVQQVLFPAGQGPRAVHRKALLEALAKELPADSIRFSSKLAAIESQEQGGGASIAVVHLEDGTVIKSKVLIGCDGLHSVVARWLGLAEPVHSGRSAVRGLAIFPQGYGFKQEVQQFVDEGKKAAFLPLNDREFYWFLTSKEENMTGDPEQIQRQVLEKHAESFPSVYLDVVRHADLSTITWAPLMFRHPWGIIFGNLSKGNITVAGDAMHPMTPDLGQGGGLALEDAVVLGRHIGNSVVKNEGLVVPGDMAKAINDYVKERRWRAAGMVIGSYLSGWVQQGGAKWWMNFLRDGVFYKYVFGWVARRLATAVALKRVGVRALVLERSQGLRSTGAAITLQPNAWLALDALGVSHKLTPIYAPLFKRYVTNVSTGDVQQSLFTGKGPRTVHRKALLEALADELPTDSIRFSSKLAAIESQEQGGGASTAVVHLEDGTVIKSKVLIGCDGLHSVVARWLGLAEPVYSGRSAVRGLARFPQGHGFKQEVQRFEDVGKRAAFVPLNERELYWFFVCEEENMTGEPEQIQRQVLEKHAESFPSVYLDVVRHADLSTITWAPLMLRYPWGIVFGNLRKGNITVAGDAMHPMTPDLGQGGGSSLEDAVVLGRHIGNSVIRNGALMVPGDMAKAIDDYVKERRWRAAWLVTGSYISGWKQQGGAKWWMMFLRDGVFYKYVFGWIAGLVDYNCGNLPAVSSGKED</sequence>
<dbReference type="Pfam" id="PF01494">
    <property type="entry name" value="FAD_binding_3"/>
    <property type="match status" value="2"/>
</dbReference>
<comment type="similarity">
    <text evidence="3">Belongs to the 3-hydroxybenzoate 6-hydroxylase family.</text>
</comment>
<dbReference type="GO" id="GO:0004497">
    <property type="term" value="F:monooxygenase activity"/>
    <property type="evidence" value="ECO:0007669"/>
    <property type="project" value="UniProtKB-KW"/>
</dbReference>
<comment type="caution">
    <text evidence="5">The sequence shown here is derived from an EMBL/GenBank/DDBJ whole genome shotgun (WGS) entry which is preliminary data.</text>
</comment>
<feature type="domain" description="FAD-binding" evidence="4">
    <location>
        <begin position="390"/>
        <end position="721"/>
    </location>
</feature>
<organism evidence="5 6">
    <name type="scientific">Populus alba x Populus x berolinensis</name>
    <dbReference type="NCBI Taxonomy" id="444605"/>
    <lineage>
        <taxon>Eukaryota</taxon>
        <taxon>Viridiplantae</taxon>
        <taxon>Streptophyta</taxon>
        <taxon>Embryophyta</taxon>
        <taxon>Tracheophyta</taxon>
        <taxon>Spermatophyta</taxon>
        <taxon>Magnoliopsida</taxon>
        <taxon>eudicotyledons</taxon>
        <taxon>Gunneridae</taxon>
        <taxon>Pentapetalae</taxon>
        <taxon>rosids</taxon>
        <taxon>fabids</taxon>
        <taxon>Malpighiales</taxon>
        <taxon>Salicaceae</taxon>
        <taxon>Saliceae</taxon>
        <taxon>Populus</taxon>
    </lineage>
</organism>
<gene>
    <name evidence="5" type="ORF">NC653_003250</name>
</gene>
<evidence type="ECO:0000259" key="4">
    <source>
        <dbReference type="Pfam" id="PF01494"/>
    </source>
</evidence>
<reference evidence="5 6" key="1">
    <citation type="journal article" date="2023" name="Mol. Ecol. Resour.">
        <title>Chromosome-level genome assembly of a triploid poplar Populus alba 'Berolinensis'.</title>
        <authorList>
            <person name="Chen S."/>
            <person name="Yu Y."/>
            <person name="Wang X."/>
            <person name="Wang S."/>
            <person name="Zhang T."/>
            <person name="Zhou Y."/>
            <person name="He R."/>
            <person name="Meng N."/>
            <person name="Wang Y."/>
            <person name="Liu W."/>
            <person name="Liu Z."/>
            <person name="Liu J."/>
            <person name="Guo Q."/>
            <person name="Huang H."/>
            <person name="Sederoff R.R."/>
            <person name="Wang G."/>
            <person name="Qu G."/>
            <person name="Chen S."/>
        </authorList>
    </citation>
    <scope>NUCLEOTIDE SEQUENCE [LARGE SCALE GENOMIC DNA]</scope>
    <source>
        <strain evidence="5">SC-2020</strain>
    </source>
</reference>
<dbReference type="GO" id="GO:0071949">
    <property type="term" value="F:FAD binding"/>
    <property type="evidence" value="ECO:0007669"/>
    <property type="project" value="InterPro"/>
</dbReference>
<dbReference type="InterPro" id="IPR002938">
    <property type="entry name" value="FAD-bd"/>
</dbReference>
<dbReference type="AlphaFoldDB" id="A0AAD6WHW5"/>
<feature type="domain" description="FAD-binding" evidence="4">
    <location>
        <begin position="6"/>
        <end position="318"/>
    </location>
</feature>
<evidence type="ECO:0000313" key="5">
    <source>
        <dbReference type="EMBL" id="KAJ7013523.1"/>
    </source>
</evidence>
<evidence type="ECO:0000256" key="2">
    <source>
        <dbReference type="ARBA" id="ARBA00023033"/>
    </source>
</evidence>
<evidence type="ECO:0000256" key="3">
    <source>
        <dbReference type="ARBA" id="ARBA00024018"/>
    </source>
</evidence>
<dbReference type="PANTHER" id="PTHR45934:SF1">
    <property type="entry name" value="OS04G0423100 PROTEIN"/>
    <property type="match status" value="1"/>
</dbReference>
<dbReference type="PRINTS" id="PR00420">
    <property type="entry name" value="RNGMNOXGNASE"/>
</dbReference>
<dbReference type="SUPFAM" id="SSF51905">
    <property type="entry name" value="FAD/NAD(P)-binding domain"/>
    <property type="match status" value="2"/>
</dbReference>